<proteinExistence type="predicted"/>
<evidence type="ECO:0000313" key="2">
    <source>
        <dbReference type="Proteomes" id="UP000007151"/>
    </source>
</evidence>
<sequence length="21" mass="2369">MAKEVMEALLAIPENQLQNLL</sequence>
<name>A0A212FJ42_DANPL</name>
<dbReference type="Proteomes" id="UP000007151">
    <property type="component" value="Unassembled WGS sequence"/>
</dbReference>
<evidence type="ECO:0000313" key="1">
    <source>
        <dbReference type="EMBL" id="OWR53742.1"/>
    </source>
</evidence>
<protein>
    <submittedName>
        <fullName evidence="1">Uncharacterized protein</fullName>
    </submittedName>
</protein>
<dbReference type="AlphaFoldDB" id="A0A212FJ42"/>
<reference evidence="1 2" key="1">
    <citation type="journal article" date="2011" name="Cell">
        <title>The monarch butterfly genome yields insights into long-distance migration.</title>
        <authorList>
            <person name="Zhan S."/>
            <person name="Merlin C."/>
            <person name="Boore J.L."/>
            <person name="Reppert S.M."/>
        </authorList>
    </citation>
    <scope>NUCLEOTIDE SEQUENCE [LARGE SCALE GENOMIC DNA]</scope>
    <source>
        <strain evidence="1">F-2</strain>
    </source>
</reference>
<gene>
    <name evidence="1" type="ORF">KGM_201817</name>
</gene>
<dbReference type="InParanoid" id="A0A212FJ42"/>
<dbReference type="KEGG" id="dpl:KGM_201817"/>
<accession>A0A212FJ42</accession>
<keyword evidence="2" id="KW-1185">Reference proteome</keyword>
<comment type="caution">
    <text evidence="1">The sequence shown here is derived from an EMBL/GenBank/DDBJ whole genome shotgun (WGS) entry which is preliminary data.</text>
</comment>
<dbReference type="EMBL" id="AGBW02008320">
    <property type="protein sequence ID" value="OWR53742.1"/>
    <property type="molecule type" value="Genomic_DNA"/>
</dbReference>
<organism evidence="1 2">
    <name type="scientific">Danaus plexippus plexippus</name>
    <dbReference type="NCBI Taxonomy" id="278856"/>
    <lineage>
        <taxon>Eukaryota</taxon>
        <taxon>Metazoa</taxon>
        <taxon>Ecdysozoa</taxon>
        <taxon>Arthropoda</taxon>
        <taxon>Hexapoda</taxon>
        <taxon>Insecta</taxon>
        <taxon>Pterygota</taxon>
        <taxon>Neoptera</taxon>
        <taxon>Endopterygota</taxon>
        <taxon>Lepidoptera</taxon>
        <taxon>Glossata</taxon>
        <taxon>Ditrysia</taxon>
        <taxon>Papilionoidea</taxon>
        <taxon>Nymphalidae</taxon>
        <taxon>Danainae</taxon>
        <taxon>Danaini</taxon>
        <taxon>Danaina</taxon>
        <taxon>Danaus</taxon>
        <taxon>Danaus</taxon>
    </lineage>
</organism>